<dbReference type="GO" id="GO:0010605">
    <property type="term" value="P:negative regulation of macromolecule metabolic process"/>
    <property type="evidence" value="ECO:0007669"/>
    <property type="project" value="UniProtKB-ARBA"/>
</dbReference>
<dbReference type="GO" id="GO:0031123">
    <property type="term" value="P:RNA 3'-end processing"/>
    <property type="evidence" value="ECO:0007669"/>
    <property type="project" value="TreeGrafter"/>
</dbReference>
<reference evidence="11" key="1">
    <citation type="submission" date="2022-07" db="EMBL/GenBank/DDBJ databases">
        <title>Phylogenomic reconstructions and comparative analyses of Kickxellomycotina fungi.</title>
        <authorList>
            <person name="Reynolds N.K."/>
            <person name="Stajich J.E."/>
            <person name="Barry K."/>
            <person name="Grigoriev I.V."/>
            <person name="Crous P."/>
            <person name="Smith M.E."/>
        </authorList>
    </citation>
    <scope>NUCLEOTIDE SEQUENCE</scope>
    <source>
        <strain evidence="11">NBRC 100468</strain>
    </source>
</reference>
<keyword evidence="7" id="KW-0460">Magnesium</keyword>
<dbReference type="EC" id="2.7.7.19" evidence="4"/>
<comment type="cofactor">
    <cofactor evidence="2">
        <name>Mg(2+)</name>
        <dbReference type="ChEBI" id="CHEBI:18420"/>
    </cofactor>
</comment>
<feature type="domain" description="PAP-associated" evidence="9">
    <location>
        <begin position="408"/>
        <end position="476"/>
    </location>
</feature>
<feature type="region of interest" description="Disordered" evidence="8">
    <location>
        <begin position="29"/>
        <end position="60"/>
    </location>
</feature>
<dbReference type="Gene3D" id="1.10.1410.10">
    <property type="match status" value="1"/>
</dbReference>
<feature type="compositionally biased region" description="Basic and acidic residues" evidence="8">
    <location>
        <begin position="32"/>
        <end position="44"/>
    </location>
</feature>
<dbReference type="Proteomes" id="UP001150538">
    <property type="component" value="Unassembled WGS sequence"/>
</dbReference>
<dbReference type="Gene3D" id="3.30.460.10">
    <property type="entry name" value="Beta Polymerase, domain 2"/>
    <property type="match status" value="1"/>
</dbReference>
<name>A0A9W8DSA2_9FUNG</name>
<dbReference type="InterPro" id="IPR043519">
    <property type="entry name" value="NT_sf"/>
</dbReference>
<dbReference type="Pfam" id="PF22600">
    <property type="entry name" value="MTPAP-like_central"/>
    <property type="match status" value="1"/>
</dbReference>
<evidence type="ECO:0000256" key="8">
    <source>
        <dbReference type="SAM" id="MobiDB-lite"/>
    </source>
</evidence>
<organism evidence="11 12">
    <name type="scientific">Mycoemilia scoparia</name>
    <dbReference type="NCBI Taxonomy" id="417184"/>
    <lineage>
        <taxon>Eukaryota</taxon>
        <taxon>Fungi</taxon>
        <taxon>Fungi incertae sedis</taxon>
        <taxon>Zoopagomycota</taxon>
        <taxon>Kickxellomycotina</taxon>
        <taxon>Kickxellomycetes</taxon>
        <taxon>Kickxellales</taxon>
        <taxon>Kickxellaceae</taxon>
        <taxon>Mycoemilia</taxon>
    </lineage>
</organism>
<feature type="domain" description="Poly(A) RNA polymerase mitochondrial-like central palm" evidence="10">
    <location>
        <begin position="106"/>
        <end position="244"/>
    </location>
</feature>
<dbReference type="PANTHER" id="PTHR12271">
    <property type="entry name" value="POLY A POLYMERASE CID PAP -RELATED"/>
    <property type="match status" value="1"/>
</dbReference>
<evidence type="ECO:0000256" key="3">
    <source>
        <dbReference type="ARBA" id="ARBA00008593"/>
    </source>
</evidence>
<evidence type="ECO:0000256" key="5">
    <source>
        <dbReference type="ARBA" id="ARBA00022679"/>
    </source>
</evidence>
<dbReference type="SUPFAM" id="SSF81301">
    <property type="entry name" value="Nucleotidyltransferase"/>
    <property type="match status" value="1"/>
</dbReference>
<evidence type="ECO:0000256" key="7">
    <source>
        <dbReference type="ARBA" id="ARBA00022842"/>
    </source>
</evidence>
<evidence type="ECO:0000259" key="9">
    <source>
        <dbReference type="Pfam" id="PF03828"/>
    </source>
</evidence>
<dbReference type="AlphaFoldDB" id="A0A9W8DSA2"/>
<protein>
    <recommendedName>
        <fullName evidence="4">polynucleotide adenylyltransferase</fullName>
        <ecNumber evidence="4">2.7.7.19</ecNumber>
    </recommendedName>
</protein>
<keyword evidence="12" id="KW-1185">Reference proteome</keyword>
<dbReference type="SUPFAM" id="SSF81631">
    <property type="entry name" value="PAP/OAS1 substrate-binding domain"/>
    <property type="match status" value="1"/>
</dbReference>
<dbReference type="GO" id="GO:0046872">
    <property type="term" value="F:metal ion binding"/>
    <property type="evidence" value="ECO:0007669"/>
    <property type="project" value="UniProtKB-KW"/>
</dbReference>
<dbReference type="OrthoDB" id="2274644at2759"/>
<evidence type="ECO:0000256" key="6">
    <source>
        <dbReference type="ARBA" id="ARBA00022723"/>
    </source>
</evidence>
<keyword evidence="6" id="KW-0479">Metal-binding</keyword>
<evidence type="ECO:0000256" key="1">
    <source>
        <dbReference type="ARBA" id="ARBA00001936"/>
    </source>
</evidence>
<accession>A0A9W8DSA2</accession>
<evidence type="ECO:0000313" key="11">
    <source>
        <dbReference type="EMBL" id="KAJ1920805.1"/>
    </source>
</evidence>
<dbReference type="PANTHER" id="PTHR12271:SF123">
    <property type="entry name" value="PROTEIN HESO1"/>
    <property type="match status" value="1"/>
</dbReference>
<gene>
    <name evidence="11" type="ORF">H4219_001041</name>
</gene>
<evidence type="ECO:0000256" key="2">
    <source>
        <dbReference type="ARBA" id="ARBA00001946"/>
    </source>
</evidence>
<dbReference type="InterPro" id="IPR054708">
    <property type="entry name" value="MTPAP-like_central"/>
</dbReference>
<evidence type="ECO:0000259" key="10">
    <source>
        <dbReference type="Pfam" id="PF22600"/>
    </source>
</evidence>
<keyword evidence="5" id="KW-0808">Transferase</keyword>
<comment type="caution">
    <text evidence="11">The sequence shown here is derived from an EMBL/GenBank/DDBJ whole genome shotgun (WGS) entry which is preliminary data.</text>
</comment>
<dbReference type="InterPro" id="IPR002058">
    <property type="entry name" value="PAP_assoc"/>
</dbReference>
<proteinExistence type="inferred from homology"/>
<sequence>MDWIQLPVLRPWFNIKQEQVDNDEVEAAANEAHPDLKSIADKSKKSNCKPKSHKETQNKKDRLLISYTNCEFDVDKLKGGNLPFLCPLKGNANKSHHEKSPSIAHIQQQIDQCSQTDSGDLGEKSRKMLKTIAIVAREISGPDYHVTTRLFGSVASGLATKYSDLDISLAIKPRHAYAMEIHLDSFIGELKRKLKKCGCSKILAITHARVPVLKFEHRSLQISGDICLNSVLGVYKTQLTSTYVDIDCRVKPFLIILKKWQKRRNVADASFGLLNTYTLSMMALARLIELGVVPPIQQICCLKKSHESSSKCPLLKSAYKDKREPLKDEKASSTSRICLNCGKELQSITIDKSEVYMYNLAKPQAPAAYAGKLNHYNDKKASWISSTGNNDDNKINYWDSPCKMGVRELLIDFFYHYSTTYKPFKDVISVRLGTTNASRKHTTAMFDSNIFKQRNGEPLANLNQPPFVIEDPIETHINCANILSGVAFGYRSEFFKAYTHLLNNDWDGFMEEWHLGTANYKHMDWTFYSILCELSRSVKRSTSSK</sequence>
<evidence type="ECO:0000313" key="12">
    <source>
        <dbReference type="Proteomes" id="UP001150538"/>
    </source>
</evidence>
<dbReference type="GO" id="GO:1990817">
    <property type="term" value="F:poly(A) RNA polymerase activity"/>
    <property type="evidence" value="ECO:0007669"/>
    <property type="project" value="UniProtKB-EC"/>
</dbReference>
<dbReference type="EMBL" id="JANBPU010000009">
    <property type="protein sequence ID" value="KAJ1920805.1"/>
    <property type="molecule type" value="Genomic_DNA"/>
</dbReference>
<comment type="similarity">
    <text evidence="3">Belongs to the DNA polymerase type-B-like family.</text>
</comment>
<comment type="cofactor">
    <cofactor evidence="1">
        <name>Mn(2+)</name>
        <dbReference type="ChEBI" id="CHEBI:29035"/>
    </cofactor>
</comment>
<evidence type="ECO:0000256" key="4">
    <source>
        <dbReference type="ARBA" id="ARBA00012388"/>
    </source>
</evidence>
<dbReference type="CDD" id="cd05402">
    <property type="entry name" value="NT_PAP_TUTase"/>
    <property type="match status" value="1"/>
</dbReference>
<dbReference type="Pfam" id="PF03828">
    <property type="entry name" value="PAP_assoc"/>
    <property type="match status" value="1"/>
</dbReference>